<reference evidence="5" key="1">
    <citation type="submission" date="2025-08" db="UniProtKB">
        <authorList>
            <consortium name="Ensembl"/>
        </authorList>
    </citation>
    <scope>IDENTIFICATION</scope>
</reference>
<dbReference type="SMART" id="SM00409">
    <property type="entry name" value="IG"/>
    <property type="match status" value="2"/>
</dbReference>
<feature type="domain" description="Ig-like" evidence="4">
    <location>
        <begin position="8"/>
        <end position="105"/>
    </location>
</feature>
<dbReference type="InterPro" id="IPR007110">
    <property type="entry name" value="Ig-like_dom"/>
</dbReference>
<evidence type="ECO:0000259" key="4">
    <source>
        <dbReference type="PROSITE" id="PS50835"/>
    </source>
</evidence>
<dbReference type="GO" id="GO:0005886">
    <property type="term" value="C:plasma membrane"/>
    <property type="evidence" value="ECO:0007669"/>
    <property type="project" value="UniProtKB-ARBA"/>
</dbReference>
<dbReference type="PANTHER" id="PTHR23267">
    <property type="entry name" value="IMMUNOGLOBULIN LIGHT CHAIN"/>
    <property type="match status" value="1"/>
</dbReference>
<dbReference type="Pfam" id="PF07686">
    <property type="entry name" value="V-set"/>
    <property type="match status" value="2"/>
</dbReference>
<evidence type="ECO:0000313" key="6">
    <source>
        <dbReference type="Proteomes" id="UP000694422"/>
    </source>
</evidence>
<dbReference type="GO" id="GO:0019814">
    <property type="term" value="C:immunoglobulin complex"/>
    <property type="evidence" value="ECO:0007669"/>
    <property type="project" value="UniProtKB-KW"/>
</dbReference>
<feature type="domain" description="Ig-like" evidence="4">
    <location>
        <begin position="134"/>
        <end position="228"/>
    </location>
</feature>
<name>A0A8C9ULU7_SPEDA</name>
<evidence type="ECO:0000313" key="5">
    <source>
        <dbReference type="Ensembl" id="ENSSDAP00000005798.1"/>
    </source>
</evidence>
<evidence type="ECO:0000256" key="1">
    <source>
        <dbReference type="ARBA" id="ARBA00022859"/>
    </source>
</evidence>
<sequence>MHCAKCDIQMTQSLSSLSKSRGERVTITCWASKYISDDIYWYQQKPGQTPKLLLYDATSLKSGVPLRFSNSGSGTDFTLTISSLEPEGAGNYYCQQGNSFPPTVTQAMTKTSQGDAAPSTLCAHENNKWVTGGPGSVQGHLQNCCSSSSLPVSPGDRVTITCRVSQGISNYLNLYQQKPGQAPKHLIYGASNLQPGVPSRFSGSGSGTDFTLTISSLEPEDATTYYCQQGYSDTGHDKNLPWSRIVMLGCPSCSS</sequence>
<keyword evidence="1" id="KW-0391">Immunity</keyword>
<organism evidence="5 6">
    <name type="scientific">Spermophilus dauricus</name>
    <name type="common">Daurian ground squirrel</name>
    <dbReference type="NCBI Taxonomy" id="99837"/>
    <lineage>
        <taxon>Eukaryota</taxon>
        <taxon>Metazoa</taxon>
        <taxon>Chordata</taxon>
        <taxon>Craniata</taxon>
        <taxon>Vertebrata</taxon>
        <taxon>Euteleostomi</taxon>
        <taxon>Mammalia</taxon>
        <taxon>Eutheria</taxon>
        <taxon>Euarchontoglires</taxon>
        <taxon>Glires</taxon>
        <taxon>Rodentia</taxon>
        <taxon>Sciuromorpha</taxon>
        <taxon>Sciuridae</taxon>
        <taxon>Xerinae</taxon>
        <taxon>Marmotini</taxon>
        <taxon>Spermophilus</taxon>
    </lineage>
</organism>
<dbReference type="InterPro" id="IPR050150">
    <property type="entry name" value="IgV_Light_Chain"/>
</dbReference>
<dbReference type="InterPro" id="IPR003598">
    <property type="entry name" value="Ig_sub2"/>
</dbReference>
<dbReference type="GO" id="GO:0002250">
    <property type="term" value="P:adaptive immune response"/>
    <property type="evidence" value="ECO:0007669"/>
    <property type="project" value="UniProtKB-KW"/>
</dbReference>
<dbReference type="SMART" id="SM00406">
    <property type="entry name" value="IGv"/>
    <property type="match status" value="2"/>
</dbReference>
<dbReference type="GO" id="GO:0005576">
    <property type="term" value="C:extracellular region"/>
    <property type="evidence" value="ECO:0007669"/>
    <property type="project" value="UniProtKB-ARBA"/>
</dbReference>
<dbReference type="PROSITE" id="PS50835">
    <property type="entry name" value="IG_LIKE"/>
    <property type="match status" value="2"/>
</dbReference>
<dbReference type="InterPro" id="IPR013106">
    <property type="entry name" value="Ig_V-set"/>
</dbReference>
<dbReference type="Proteomes" id="UP000694422">
    <property type="component" value="Unplaced"/>
</dbReference>
<dbReference type="Gene3D" id="2.60.40.10">
    <property type="entry name" value="Immunoglobulins"/>
    <property type="match status" value="2"/>
</dbReference>
<keyword evidence="6" id="KW-1185">Reference proteome</keyword>
<dbReference type="FunFam" id="2.60.40.10:FF:000212">
    <property type="entry name" value="Immunoglobulin kappa chain variable 12-38"/>
    <property type="match status" value="2"/>
</dbReference>
<dbReference type="InterPro" id="IPR036179">
    <property type="entry name" value="Ig-like_dom_sf"/>
</dbReference>
<accession>A0A8C9ULU7</accession>
<reference evidence="5" key="2">
    <citation type="submission" date="2025-09" db="UniProtKB">
        <authorList>
            <consortium name="Ensembl"/>
        </authorList>
    </citation>
    <scope>IDENTIFICATION</scope>
</reference>
<evidence type="ECO:0000256" key="2">
    <source>
        <dbReference type="ARBA" id="ARBA00023130"/>
    </source>
</evidence>
<dbReference type="Ensembl" id="ENSSDAT00000006636.1">
    <property type="protein sequence ID" value="ENSSDAP00000005798.1"/>
    <property type="gene ID" value="ENSSDAG00000005417.1"/>
</dbReference>
<dbReference type="InterPro" id="IPR013783">
    <property type="entry name" value="Ig-like_fold"/>
</dbReference>
<proteinExistence type="predicted"/>
<keyword evidence="2" id="KW-1064">Adaptive immunity</keyword>
<protein>
    <recommendedName>
        <fullName evidence="4">Ig-like domain-containing protein</fullName>
    </recommendedName>
</protein>
<dbReference type="SUPFAM" id="SSF48726">
    <property type="entry name" value="Immunoglobulin"/>
    <property type="match status" value="2"/>
</dbReference>
<dbReference type="SMART" id="SM00408">
    <property type="entry name" value="IGc2"/>
    <property type="match status" value="2"/>
</dbReference>
<dbReference type="InterPro" id="IPR003599">
    <property type="entry name" value="Ig_sub"/>
</dbReference>
<keyword evidence="3" id="KW-1280">Immunoglobulin</keyword>
<dbReference type="AlphaFoldDB" id="A0A8C9ULU7"/>
<evidence type="ECO:0000256" key="3">
    <source>
        <dbReference type="ARBA" id="ARBA00043265"/>
    </source>
</evidence>